<protein>
    <submittedName>
        <fullName evidence="1">Uncharacterized protein</fullName>
    </submittedName>
</protein>
<proteinExistence type="predicted"/>
<dbReference type="OrthoDB" id="2020073at2759"/>
<evidence type="ECO:0000313" key="1">
    <source>
        <dbReference type="EMBL" id="CAD2207315.1"/>
    </source>
</evidence>
<gene>
    <name evidence="1" type="ORF">MENT_LOCUS61236</name>
</gene>
<reference evidence="1 2" key="1">
    <citation type="submission" date="2020-08" db="EMBL/GenBank/DDBJ databases">
        <authorList>
            <person name="Koutsovoulos G."/>
            <person name="Danchin GJ E."/>
        </authorList>
    </citation>
    <scope>NUCLEOTIDE SEQUENCE [LARGE SCALE GENOMIC DNA]</scope>
</reference>
<dbReference type="EMBL" id="CAJEWN010003330">
    <property type="protein sequence ID" value="CAD2207315.1"/>
    <property type="molecule type" value="Genomic_DNA"/>
</dbReference>
<dbReference type="AlphaFoldDB" id="A0A6V7Y700"/>
<evidence type="ECO:0000313" key="2">
    <source>
        <dbReference type="Proteomes" id="UP000580250"/>
    </source>
</evidence>
<sequence>MPQQLINNNNQNNINGTIVSPKNYVLEAVPDEQTLAELSCYAIDYSHTIGNVALWNDRKDCHDLSVTPPIALMPSPFPAELF</sequence>
<accession>A0A6V7Y700</accession>
<organism evidence="1 2">
    <name type="scientific">Meloidogyne enterolobii</name>
    <name type="common">Root-knot nematode worm</name>
    <name type="synonym">Meloidogyne mayaguensis</name>
    <dbReference type="NCBI Taxonomy" id="390850"/>
    <lineage>
        <taxon>Eukaryota</taxon>
        <taxon>Metazoa</taxon>
        <taxon>Ecdysozoa</taxon>
        <taxon>Nematoda</taxon>
        <taxon>Chromadorea</taxon>
        <taxon>Rhabditida</taxon>
        <taxon>Tylenchina</taxon>
        <taxon>Tylenchomorpha</taxon>
        <taxon>Tylenchoidea</taxon>
        <taxon>Meloidogynidae</taxon>
        <taxon>Meloidogyninae</taxon>
        <taxon>Meloidogyne</taxon>
    </lineage>
</organism>
<comment type="caution">
    <text evidence="1">The sequence shown here is derived from an EMBL/GenBank/DDBJ whole genome shotgun (WGS) entry which is preliminary data.</text>
</comment>
<name>A0A6V7Y700_MELEN</name>
<dbReference type="Proteomes" id="UP000580250">
    <property type="component" value="Unassembled WGS sequence"/>
</dbReference>